<sequence length="55" mass="6047">MPNSEARLLVTPTAVEGGAAVMDSTLVFHVIVSMARQDFSVDETVKLKRKMRSPE</sequence>
<organism evidence="2 3">
    <name type="scientific">Peronospora matthiolae</name>
    <dbReference type="NCBI Taxonomy" id="2874970"/>
    <lineage>
        <taxon>Eukaryota</taxon>
        <taxon>Sar</taxon>
        <taxon>Stramenopiles</taxon>
        <taxon>Oomycota</taxon>
        <taxon>Peronosporomycetes</taxon>
        <taxon>Peronosporales</taxon>
        <taxon>Peronosporaceae</taxon>
        <taxon>Peronospora</taxon>
    </lineage>
</organism>
<protein>
    <submittedName>
        <fullName evidence="2">Uncharacterized protein</fullName>
    </submittedName>
</protein>
<evidence type="ECO:0000313" key="2">
    <source>
        <dbReference type="EMBL" id="CAK7926792.1"/>
    </source>
</evidence>
<dbReference type="AlphaFoldDB" id="A0AAV1TYX4"/>
<name>A0AAV1TYX4_9STRA</name>
<gene>
    <name evidence="2" type="ORF">PM001_LOCUS11942</name>
    <name evidence="1" type="ORF">PM001_LOCUS1465</name>
</gene>
<evidence type="ECO:0000313" key="1">
    <source>
        <dbReference type="EMBL" id="CAK7897555.1"/>
    </source>
</evidence>
<comment type="caution">
    <text evidence="2">The sequence shown here is derived from an EMBL/GenBank/DDBJ whole genome shotgun (WGS) entry which is preliminary data.</text>
</comment>
<dbReference type="EMBL" id="CAKLBY020000014">
    <property type="protein sequence ID" value="CAK7897555.1"/>
    <property type="molecule type" value="Genomic_DNA"/>
</dbReference>
<proteinExistence type="predicted"/>
<dbReference type="EMBL" id="CAKLBY020000101">
    <property type="protein sequence ID" value="CAK7926792.1"/>
    <property type="molecule type" value="Genomic_DNA"/>
</dbReference>
<evidence type="ECO:0000313" key="3">
    <source>
        <dbReference type="Proteomes" id="UP001162060"/>
    </source>
</evidence>
<dbReference type="Proteomes" id="UP001162060">
    <property type="component" value="Unassembled WGS sequence"/>
</dbReference>
<accession>A0AAV1TYX4</accession>
<reference evidence="2" key="1">
    <citation type="submission" date="2024-01" db="EMBL/GenBank/DDBJ databases">
        <authorList>
            <person name="Webb A."/>
        </authorList>
    </citation>
    <scope>NUCLEOTIDE SEQUENCE</scope>
    <source>
        <strain evidence="2">Pm1</strain>
    </source>
</reference>